<organism evidence="15 16">
    <name type="scientific">Tagetes erecta</name>
    <name type="common">African marigold</name>
    <dbReference type="NCBI Taxonomy" id="13708"/>
    <lineage>
        <taxon>Eukaryota</taxon>
        <taxon>Viridiplantae</taxon>
        <taxon>Streptophyta</taxon>
        <taxon>Embryophyta</taxon>
        <taxon>Tracheophyta</taxon>
        <taxon>Spermatophyta</taxon>
        <taxon>Magnoliopsida</taxon>
        <taxon>eudicotyledons</taxon>
        <taxon>Gunneridae</taxon>
        <taxon>Pentapetalae</taxon>
        <taxon>asterids</taxon>
        <taxon>campanulids</taxon>
        <taxon>Asterales</taxon>
        <taxon>Asteraceae</taxon>
        <taxon>Asteroideae</taxon>
        <taxon>Heliantheae alliance</taxon>
        <taxon>Tageteae</taxon>
        <taxon>Tagetes</taxon>
    </lineage>
</organism>
<comment type="similarity">
    <text evidence="1">In the N-terminal section; belongs to the leguminous lectin family.</text>
</comment>
<dbReference type="PROSITE" id="PS00108">
    <property type="entry name" value="PROTEIN_KINASE_ST"/>
    <property type="match status" value="1"/>
</dbReference>
<dbReference type="Gene3D" id="1.10.510.10">
    <property type="entry name" value="Transferase(Phosphotransferase) domain 1"/>
    <property type="match status" value="1"/>
</dbReference>
<keyword evidence="4 12" id="KW-0723">Serine/threonine-protein kinase</keyword>
<dbReference type="InterPro" id="IPR000719">
    <property type="entry name" value="Prot_kinase_dom"/>
</dbReference>
<evidence type="ECO:0000313" key="15">
    <source>
        <dbReference type="EMBL" id="KAK1409686.1"/>
    </source>
</evidence>
<proteinExistence type="inferred from homology"/>
<evidence type="ECO:0000256" key="11">
    <source>
        <dbReference type="PROSITE-ProRule" id="PRU10141"/>
    </source>
</evidence>
<keyword evidence="6 11" id="KW-0547">Nucleotide-binding</keyword>
<evidence type="ECO:0000313" key="16">
    <source>
        <dbReference type="Proteomes" id="UP001229421"/>
    </source>
</evidence>
<feature type="transmembrane region" description="Helical" evidence="13">
    <location>
        <begin position="54"/>
        <end position="76"/>
    </location>
</feature>
<dbReference type="AlphaFoldDB" id="A0AAD8JU60"/>
<dbReference type="SUPFAM" id="SSF56112">
    <property type="entry name" value="Protein kinase-like (PK-like)"/>
    <property type="match status" value="1"/>
</dbReference>
<reference evidence="15" key="1">
    <citation type="journal article" date="2023" name="bioRxiv">
        <title>Improved chromosome-level genome assembly for marigold (Tagetes erecta).</title>
        <authorList>
            <person name="Jiang F."/>
            <person name="Yuan L."/>
            <person name="Wang S."/>
            <person name="Wang H."/>
            <person name="Xu D."/>
            <person name="Wang A."/>
            <person name="Fan W."/>
        </authorList>
    </citation>
    <scope>NUCLEOTIDE SEQUENCE</scope>
    <source>
        <strain evidence="15">WSJ</strain>
        <tissue evidence="15">Leaf</tissue>
    </source>
</reference>
<keyword evidence="13" id="KW-0472">Membrane</keyword>
<keyword evidence="8 11" id="KW-0067">ATP-binding</keyword>
<dbReference type="SMART" id="SM00220">
    <property type="entry name" value="S_TKc"/>
    <property type="match status" value="1"/>
</dbReference>
<keyword evidence="16" id="KW-1185">Reference proteome</keyword>
<keyword evidence="7" id="KW-0418">Kinase</keyword>
<dbReference type="InterPro" id="IPR017441">
    <property type="entry name" value="Protein_kinase_ATP_BS"/>
</dbReference>
<keyword evidence="13" id="KW-0812">Transmembrane</keyword>
<evidence type="ECO:0000259" key="14">
    <source>
        <dbReference type="PROSITE" id="PS50011"/>
    </source>
</evidence>
<evidence type="ECO:0000256" key="5">
    <source>
        <dbReference type="ARBA" id="ARBA00022679"/>
    </source>
</evidence>
<gene>
    <name evidence="15" type="ORF">QVD17_36215</name>
</gene>
<dbReference type="FunFam" id="3.30.200.20:FF:000178">
    <property type="entry name" value="serine/threonine-protein kinase PBS1-like"/>
    <property type="match status" value="1"/>
</dbReference>
<name>A0AAD8JU60_TARER</name>
<protein>
    <recommendedName>
        <fullName evidence="3">non-specific serine/threonine protein kinase</fullName>
        <ecNumber evidence="3">2.7.11.1</ecNumber>
    </recommendedName>
</protein>
<feature type="binding site" evidence="11">
    <location>
        <position position="141"/>
    </location>
    <ligand>
        <name>ATP</name>
        <dbReference type="ChEBI" id="CHEBI:30616"/>
    </ligand>
</feature>
<dbReference type="SUPFAM" id="SSF49899">
    <property type="entry name" value="Concanavalin A-like lectins/glucanases"/>
    <property type="match status" value="1"/>
</dbReference>
<dbReference type="InterPro" id="IPR011009">
    <property type="entry name" value="Kinase-like_dom_sf"/>
</dbReference>
<evidence type="ECO:0000256" key="13">
    <source>
        <dbReference type="SAM" id="Phobius"/>
    </source>
</evidence>
<evidence type="ECO:0000256" key="8">
    <source>
        <dbReference type="ARBA" id="ARBA00022840"/>
    </source>
</evidence>
<dbReference type="Gene3D" id="3.30.200.20">
    <property type="entry name" value="Phosphorylase Kinase, domain 1"/>
    <property type="match status" value="1"/>
</dbReference>
<evidence type="ECO:0000256" key="6">
    <source>
        <dbReference type="ARBA" id="ARBA00022741"/>
    </source>
</evidence>
<dbReference type="InterPro" id="IPR050528">
    <property type="entry name" value="L-type_Lectin-RKs"/>
</dbReference>
<dbReference type="PANTHER" id="PTHR27007">
    <property type="match status" value="1"/>
</dbReference>
<evidence type="ECO:0000256" key="9">
    <source>
        <dbReference type="ARBA" id="ARBA00047899"/>
    </source>
</evidence>
<evidence type="ECO:0000256" key="4">
    <source>
        <dbReference type="ARBA" id="ARBA00022527"/>
    </source>
</evidence>
<evidence type="ECO:0000256" key="12">
    <source>
        <dbReference type="RuleBase" id="RU000304"/>
    </source>
</evidence>
<keyword evidence="13" id="KW-1133">Transmembrane helix</keyword>
<dbReference type="PROSITE" id="PS50011">
    <property type="entry name" value="PROTEIN_KINASE_DOM"/>
    <property type="match status" value="1"/>
</dbReference>
<dbReference type="Pfam" id="PF00069">
    <property type="entry name" value="Pkinase"/>
    <property type="match status" value="1"/>
</dbReference>
<evidence type="ECO:0000256" key="2">
    <source>
        <dbReference type="ARBA" id="ARBA00010217"/>
    </source>
</evidence>
<feature type="domain" description="Protein kinase" evidence="14">
    <location>
        <begin position="111"/>
        <end position="371"/>
    </location>
</feature>
<dbReference type="Proteomes" id="UP001229421">
    <property type="component" value="Unassembled WGS sequence"/>
</dbReference>
<dbReference type="InterPro" id="IPR013320">
    <property type="entry name" value="ConA-like_dom_sf"/>
</dbReference>
<keyword evidence="5" id="KW-0808">Transferase</keyword>
<accession>A0AAD8JU60</accession>
<sequence>MFIGFTSATGVLLQRFYVLAWSFQMDGEAQDFDVSKIPPLPLNKKPTQNYSKHIGLSLGGLLLLISLTLGVGIVWFKKRKRKFADVLEGWEVEYGPHRFAYKDLYKATKGFKESELLGKGGFGQVYKGTLTELGTPVAVKKIWRESGQGMKEFVAEIATIGRLRHPNLVRLLGYCRRKGGELFLVYDYMPNSSLDGLLFNSKSNLILTWKQRVKIIIHVAEALVYLHEEWIEVIIHRDIKASNVLLDAEMNAKLGDFGLARFSNNGKEVKTTHLAGTLGYIAPELARKGKATTATDVFAFGAFCLEVVCGRRPVELQGRQEAVILVEWVLDCWFKEELLNAVDPKLRSELDMQEEMELVLKIGLLCSHSVASVRPSMSQVLKFLKRMEGLPEDFDSVLDIREDYSGRLGDASTTAYFSQIQYNTVVSPITESIICLGR</sequence>
<dbReference type="PROSITE" id="PS00107">
    <property type="entry name" value="PROTEIN_KINASE_ATP"/>
    <property type="match status" value="1"/>
</dbReference>
<dbReference type="EC" id="2.7.11.1" evidence="3"/>
<comment type="similarity">
    <text evidence="12">Belongs to the protein kinase superfamily.</text>
</comment>
<dbReference type="GO" id="GO:0005524">
    <property type="term" value="F:ATP binding"/>
    <property type="evidence" value="ECO:0007669"/>
    <property type="project" value="UniProtKB-UniRule"/>
</dbReference>
<dbReference type="FunFam" id="1.10.510.10:FF:000108">
    <property type="entry name" value="L-type lectin-domain containing receptor kinase S.4"/>
    <property type="match status" value="1"/>
</dbReference>
<evidence type="ECO:0000256" key="7">
    <source>
        <dbReference type="ARBA" id="ARBA00022777"/>
    </source>
</evidence>
<dbReference type="EMBL" id="JAUHHV010000010">
    <property type="protein sequence ID" value="KAK1409686.1"/>
    <property type="molecule type" value="Genomic_DNA"/>
</dbReference>
<evidence type="ECO:0000256" key="10">
    <source>
        <dbReference type="ARBA" id="ARBA00048679"/>
    </source>
</evidence>
<dbReference type="CDD" id="cd14066">
    <property type="entry name" value="STKc_IRAK"/>
    <property type="match status" value="1"/>
</dbReference>
<comment type="catalytic activity">
    <reaction evidence="9">
        <text>L-threonyl-[protein] + ATP = O-phospho-L-threonyl-[protein] + ADP + H(+)</text>
        <dbReference type="Rhea" id="RHEA:46608"/>
        <dbReference type="Rhea" id="RHEA-COMP:11060"/>
        <dbReference type="Rhea" id="RHEA-COMP:11605"/>
        <dbReference type="ChEBI" id="CHEBI:15378"/>
        <dbReference type="ChEBI" id="CHEBI:30013"/>
        <dbReference type="ChEBI" id="CHEBI:30616"/>
        <dbReference type="ChEBI" id="CHEBI:61977"/>
        <dbReference type="ChEBI" id="CHEBI:456216"/>
        <dbReference type="EC" id="2.7.11.1"/>
    </reaction>
</comment>
<comment type="caution">
    <text evidence="15">The sequence shown here is derived from an EMBL/GenBank/DDBJ whole genome shotgun (WGS) entry which is preliminary data.</text>
</comment>
<comment type="catalytic activity">
    <reaction evidence="10">
        <text>L-seryl-[protein] + ATP = O-phospho-L-seryl-[protein] + ADP + H(+)</text>
        <dbReference type="Rhea" id="RHEA:17989"/>
        <dbReference type="Rhea" id="RHEA-COMP:9863"/>
        <dbReference type="Rhea" id="RHEA-COMP:11604"/>
        <dbReference type="ChEBI" id="CHEBI:15378"/>
        <dbReference type="ChEBI" id="CHEBI:29999"/>
        <dbReference type="ChEBI" id="CHEBI:30616"/>
        <dbReference type="ChEBI" id="CHEBI:83421"/>
        <dbReference type="ChEBI" id="CHEBI:456216"/>
        <dbReference type="EC" id="2.7.11.1"/>
    </reaction>
</comment>
<dbReference type="InterPro" id="IPR008271">
    <property type="entry name" value="Ser/Thr_kinase_AS"/>
</dbReference>
<evidence type="ECO:0000256" key="3">
    <source>
        <dbReference type="ARBA" id="ARBA00012513"/>
    </source>
</evidence>
<evidence type="ECO:0000256" key="1">
    <source>
        <dbReference type="ARBA" id="ARBA00008536"/>
    </source>
</evidence>
<comment type="similarity">
    <text evidence="2">In the C-terminal section; belongs to the protein kinase superfamily. Ser/Thr protein kinase family.</text>
</comment>
<dbReference type="GO" id="GO:0004674">
    <property type="term" value="F:protein serine/threonine kinase activity"/>
    <property type="evidence" value="ECO:0007669"/>
    <property type="project" value="UniProtKB-KW"/>
</dbReference>